<gene>
    <name evidence="2" type="ORF">CFBP8129_22440</name>
</gene>
<dbReference type="STRING" id="90270.BI317_12020"/>
<protein>
    <recommendedName>
        <fullName evidence="3">Toxin CptA</fullName>
    </recommendedName>
</protein>
<dbReference type="EMBL" id="LR828253">
    <property type="protein sequence ID" value="CAD0332078.1"/>
    <property type="molecule type" value="Genomic_DNA"/>
</dbReference>
<name>A0A0G8KX26_9XANT</name>
<dbReference type="AlphaFoldDB" id="A0A0G8KX26"/>
<proteinExistence type="predicted"/>
<evidence type="ECO:0000313" key="2">
    <source>
        <dbReference type="EMBL" id="CAD0332067.1"/>
    </source>
</evidence>
<organism evidence="2">
    <name type="scientific">Xanthomonas hortorum pv. gardneri</name>
    <dbReference type="NCBI Taxonomy" id="2754056"/>
    <lineage>
        <taxon>Bacteria</taxon>
        <taxon>Pseudomonadati</taxon>
        <taxon>Pseudomonadota</taxon>
        <taxon>Gammaproteobacteria</taxon>
        <taxon>Lysobacterales</taxon>
        <taxon>Lysobacteraceae</taxon>
        <taxon>Xanthomonas</taxon>
    </lineage>
</organism>
<evidence type="ECO:0008006" key="3">
    <source>
        <dbReference type="Google" id="ProtNLM"/>
    </source>
</evidence>
<sequence>MPTTPHSLPISAPCQLEWRPSRGLVCALSVLNALALWAVWRSGVPVWLAAALSAYALLAGGRSLRMLLRSPVREVIVPWSETPASVDGAQVQSLQVAWRGPIAVVSWTRLDARRERLHFWPDTLPAAQRRELRLAAQAHAISSGPPQVAPWRPFPG</sequence>
<accession>A0A0G8KX26</accession>
<keyword evidence="1" id="KW-0812">Transmembrane</keyword>
<feature type="transmembrane region" description="Helical" evidence="1">
    <location>
        <begin position="46"/>
        <end position="64"/>
    </location>
</feature>
<reference evidence="2" key="1">
    <citation type="submission" date="2020-07" db="EMBL/GenBank/DDBJ databases">
        <authorList>
            <person name="Pothier F. J."/>
        </authorList>
    </citation>
    <scope>NUCLEOTIDE SEQUENCE</scope>
    <source>
        <strain evidence="2">CFBP 8129</strain>
    </source>
</reference>
<keyword evidence="1" id="KW-1133">Transmembrane helix</keyword>
<dbReference type="OrthoDB" id="6054402at2"/>
<dbReference type="GeneID" id="55511847"/>
<evidence type="ECO:0000256" key="1">
    <source>
        <dbReference type="SAM" id="Phobius"/>
    </source>
</evidence>
<dbReference type="EMBL" id="LR828253">
    <property type="protein sequence ID" value="CAD0332067.1"/>
    <property type="molecule type" value="Genomic_DNA"/>
</dbReference>
<keyword evidence="1" id="KW-0472">Membrane</keyword>
<dbReference type="RefSeq" id="WP_043907909.1">
    <property type="nucleotide sequence ID" value="NZ_CP018728.1"/>
</dbReference>